<comment type="caution">
    <text evidence="2">The sequence shown here is derived from an EMBL/GenBank/DDBJ whole genome shotgun (WGS) entry which is preliminary data.</text>
</comment>
<feature type="compositionally biased region" description="Polar residues" evidence="1">
    <location>
        <begin position="27"/>
        <end position="37"/>
    </location>
</feature>
<dbReference type="AlphaFoldDB" id="A0A9P6DXE8"/>
<sequence>MSVPNFSETQTRHSARKHQGPVRHGASVNTNASQSSPAIIKTRDRPSPQFWSSSGMPPKPFPGSTSREEGFRIVSQSAPGVKYQYIPTKAWTLCPLICVSAPAVDWAKMKAEHEALKRPPAHGSILLGEITERTRRLSLGPLPVQDVHVSNVRRGAVGAIRPSRSLHSLPSASRDHFGVESDSRVESPMTSWTPQI</sequence>
<dbReference type="Proteomes" id="UP000886523">
    <property type="component" value="Unassembled WGS sequence"/>
</dbReference>
<evidence type="ECO:0000313" key="3">
    <source>
        <dbReference type="Proteomes" id="UP000886523"/>
    </source>
</evidence>
<evidence type="ECO:0000256" key="1">
    <source>
        <dbReference type="SAM" id="MobiDB-lite"/>
    </source>
</evidence>
<keyword evidence="3" id="KW-1185">Reference proteome</keyword>
<feature type="region of interest" description="Disordered" evidence="1">
    <location>
        <begin position="1"/>
        <end position="69"/>
    </location>
</feature>
<accession>A0A9P6DXE8</accession>
<organism evidence="2 3">
    <name type="scientific">Hydnum rufescens UP504</name>
    <dbReference type="NCBI Taxonomy" id="1448309"/>
    <lineage>
        <taxon>Eukaryota</taxon>
        <taxon>Fungi</taxon>
        <taxon>Dikarya</taxon>
        <taxon>Basidiomycota</taxon>
        <taxon>Agaricomycotina</taxon>
        <taxon>Agaricomycetes</taxon>
        <taxon>Cantharellales</taxon>
        <taxon>Hydnaceae</taxon>
        <taxon>Hydnum</taxon>
    </lineage>
</organism>
<gene>
    <name evidence="2" type="ORF">BS47DRAFT_938970</name>
</gene>
<feature type="region of interest" description="Disordered" evidence="1">
    <location>
        <begin position="167"/>
        <end position="196"/>
    </location>
</feature>
<reference evidence="2" key="1">
    <citation type="journal article" date="2020" name="Nat. Commun.">
        <title>Large-scale genome sequencing of mycorrhizal fungi provides insights into the early evolution of symbiotic traits.</title>
        <authorList>
            <person name="Miyauchi S."/>
            <person name="Kiss E."/>
            <person name="Kuo A."/>
            <person name="Drula E."/>
            <person name="Kohler A."/>
            <person name="Sanchez-Garcia M."/>
            <person name="Morin E."/>
            <person name="Andreopoulos B."/>
            <person name="Barry K.W."/>
            <person name="Bonito G."/>
            <person name="Buee M."/>
            <person name="Carver A."/>
            <person name="Chen C."/>
            <person name="Cichocki N."/>
            <person name="Clum A."/>
            <person name="Culley D."/>
            <person name="Crous P.W."/>
            <person name="Fauchery L."/>
            <person name="Girlanda M."/>
            <person name="Hayes R.D."/>
            <person name="Keri Z."/>
            <person name="LaButti K."/>
            <person name="Lipzen A."/>
            <person name="Lombard V."/>
            <person name="Magnuson J."/>
            <person name="Maillard F."/>
            <person name="Murat C."/>
            <person name="Nolan M."/>
            <person name="Ohm R.A."/>
            <person name="Pangilinan J."/>
            <person name="Pereira M.F."/>
            <person name="Perotto S."/>
            <person name="Peter M."/>
            <person name="Pfister S."/>
            <person name="Riley R."/>
            <person name="Sitrit Y."/>
            <person name="Stielow J.B."/>
            <person name="Szollosi G."/>
            <person name="Zifcakova L."/>
            <person name="Stursova M."/>
            <person name="Spatafora J.W."/>
            <person name="Tedersoo L."/>
            <person name="Vaario L.M."/>
            <person name="Yamada A."/>
            <person name="Yan M."/>
            <person name="Wang P."/>
            <person name="Xu J."/>
            <person name="Bruns T."/>
            <person name="Baldrian P."/>
            <person name="Vilgalys R."/>
            <person name="Dunand C."/>
            <person name="Henrissat B."/>
            <person name="Grigoriev I.V."/>
            <person name="Hibbett D."/>
            <person name="Nagy L.G."/>
            <person name="Martin F.M."/>
        </authorList>
    </citation>
    <scope>NUCLEOTIDE SEQUENCE</scope>
    <source>
        <strain evidence="2">UP504</strain>
    </source>
</reference>
<dbReference type="EMBL" id="MU128968">
    <property type="protein sequence ID" value="KAF9513820.1"/>
    <property type="molecule type" value="Genomic_DNA"/>
</dbReference>
<feature type="compositionally biased region" description="Basic and acidic residues" evidence="1">
    <location>
        <begin position="173"/>
        <end position="185"/>
    </location>
</feature>
<evidence type="ECO:0000313" key="2">
    <source>
        <dbReference type="EMBL" id="KAF9513820.1"/>
    </source>
</evidence>
<protein>
    <submittedName>
        <fullName evidence="2">Uncharacterized protein</fullName>
    </submittedName>
</protein>
<name>A0A9P6DXE8_9AGAM</name>
<proteinExistence type="predicted"/>